<protein>
    <recommendedName>
        <fullName evidence="4">DUF4189 domain-containing protein</fullName>
    </recommendedName>
</protein>
<name>A0A0W0YVP6_9GAMM</name>
<dbReference type="STRING" id="1122169.Lsha_1368"/>
<dbReference type="Proteomes" id="UP000054600">
    <property type="component" value="Unassembled WGS sequence"/>
</dbReference>
<accession>A0A0W0YVP6</accession>
<evidence type="ECO:0000313" key="3">
    <source>
        <dbReference type="Proteomes" id="UP000054600"/>
    </source>
</evidence>
<proteinExistence type="predicted"/>
<evidence type="ECO:0008006" key="4">
    <source>
        <dbReference type="Google" id="ProtNLM"/>
    </source>
</evidence>
<sequence>MKHYLNCFIWLSTIVSGIAFSAPLTGNNSYWQCTTEDKANKQWTAKSEYQKMALNLSYDSCKKQSQYPESCKASNSNCEGFYLGMSTKPLWRCTALDRTAIPWQSNFYSQRDDAALAAQAFCKNNSTVPETCYVNMVTCRNLNEGNSL</sequence>
<keyword evidence="3" id="KW-1185">Reference proteome</keyword>
<dbReference type="PATRIC" id="fig|1122169.6.peg.1576"/>
<dbReference type="RefSeq" id="WP_018578663.1">
    <property type="nucleotide sequence ID" value="NZ_KB892437.1"/>
</dbReference>
<dbReference type="AlphaFoldDB" id="A0A0W0YVP6"/>
<dbReference type="EMBL" id="LNYW01000040">
    <property type="protein sequence ID" value="KTD60957.1"/>
    <property type="molecule type" value="Genomic_DNA"/>
</dbReference>
<keyword evidence="1" id="KW-0732">Signal</keyword>
<comment type="caution">
    <text evidence="2">The sequence shown here is derived from an EMBL/GenBank/DDBJ whole genome shotgun (WGS) entry which is preliminary data.</text>
</comment>
<organism evidence="2 3">
    <name type="scientific">Legionella shakespearei DSM 23087</name>
    <dbReference type="NCBI Taxonomy" id="1122169"/>
    <lineage>
        <taxon>Bacteria</taxon>
        <taxon>Pseudomonadati</taxon>
        <taxon>Pseudomonadota</taxon>
        <taxon>Gammaproteobacteria</taxon>
        <taxon>Legionellales</taxon>
        <taxon>Legionellaceae</taxon>
        <taxon>Legionella</taxon>
    </lineage>
</organism>
<gene>
    <name evidence="2" type="ORF">Lsha_1368</name>
</gene>
<dbReference type="OrthoDB" id="5652118at2"/>
<feature type="signal peptide" evidence="1">
    <location>
        <begin position="1"/>
        <end position="21"/>
    </location>
</feature>
<evidence type="ECO:0000256" key="1">
    <source>
        <dbReference type="SAM" id="SignalP"/>
    </source>
</evidence>
<dbReference type="eggNOG" id="ENOG5031E82">
    <property type="taxonomic scope" value="Bacteria"/>
</dbReference>
<evidence type="ECO:0000313" key="2">
    <source>
        <dbReference type="EMBL" id="KTD60957.1"/>
    </source>
</evidence>
<reference evidence="2 3" key="1">
    <citation type="submission" date="2015-11" db="EMBL/GenBank/DDBJ databases">
        <title>Genomic analysis of 38 Legionella species identifies large and diverse effector repertoires.</title>
        <authorList>
            <person name="Burstein D."/>
            <person name="Amaro F."/>
            <person name="Zusman T."/>
            <person name="Lifshitz Z."/>
            <person name="Cohen O."/>
            <person name="Gilbert J.A."/>
            <person name="Pupko T."/>
            <person name="Shuman H.A."/>
            <person name="Segal G."/>
        </authorList>
    </citation>
    <scope>NUCLEOTIDE SEQUENCE [LARGE SCALE GENOMIC DNA]</scope>
    <source>
        <strain evidence="2 3">ATCC 49655</strain>
    </source>
</reference>
<feature type="chain" id="PRO_5006917999" description="DUF4189 domain-containing protein" evidence="1">
    <location>
        <begin position="22"/>
        <end position="148"/>
    </location>
</feature>